<gene>
    <name evidence="2" type="ORF">GJ699_15585</name>
</gene>
<dbReference type="EMBL" id="WKJK01000007">
    <property type="protein sequence ID" value="MRW91413.1"/>
    <property type="molecule type" value="Genomic_DNA"/>
</dbReference>
<dbReference type="AlphaFoldDB" id="A0A6I2L0N4"/>
<dbReference type="Proteomes" id="UP000433309">
    <property type="component" value="Unassembled WGS sequence"/>
</dbReference>
<dbReference type="RefSeq" id="WP_154377770.1">
    <property type="nucleotide sequence ID" value="NZ_WKJK01000007.1"/>
</dbReference>
<accession>A0A6I2L0N4</accession>
<evidence type="ECO:0000313" key="2">
    <source>
        <dbReference type="EMBL" id="MRW91413.1"/>
    </source>
</evidence>
<keyword evidence="1" id="KW-0732">Signal</keyword>
<name>A0A6I2L0N4_9BURK</name>
<organism evidence="2 3">
    <name type="scientific">Duganella guangzhouensis</name>
    <dbReference type="NCBI Taxonomy" id="2666084"/>
    <lineage>
        <taxon>Bacteria</taxon>
        <taxon>Pseudomonadati</taxon>
        <taxon>Pseudomonadota</taxon>
        <taxon>Betaproteobacteria</taxon>
        <taxon>Burkholderiales</taxon>
        <taxon>Oxalobacteraceae</taxon>
        <taxon>Telluria group</taxon>
        <taxon>Duganella</taxon>
    </lineage>
</organism>
<evidence type="ECO:0000256" key="1">
    <source>
        <dbReference type="SAM" id="SignalP"/>
    </source>
</evidence>
<reference evidence="2 3" key="1">
    <citation type="submission" date="2019-11" db="EMBL/GenBank/DDBJ databases">
        <title>Novel species isolated from a subtropical stream in China.</title>
        <authorList>
            <person name="Lu H."/>
        </authorList>
    </citation>
    <scope>NUCLEOTIDE SEQUENCE [LARGE SCALE GENOMIC DNA]</scope>
    <source>
        <strain evidence="2 3">FT80W</strain>
    </source>
</reference>
<evidence type="ECO:0000313" key="3">
    <source>
        <dbReference type="Proteomes" id="UP000433309"/>
    </source>
</evidence>
<proteinExistence type="predicted"/>
<feature type="chain" id="PRO_5026001656" evidence="1">
    <location>
        <begin position="24"/>
        <end position="297"/>
    </location>
</feature>
<feature type="signal peptide" evidence="1">
    <location>
        <begin position="1"/>
        <end position="23"/>
    </location>
</feature>
<comment type="caution">
    <text evidence="2">The sequence shown here is derived from an EMBL/GenBank/DDBJ whole genome shotgun (WGS) entry which is preliminary data.</text>
</comment>
<keyword evidence="3" id="KW-1185">Reference proteome</keyword>
<sequence>MLIPNCLRIIWLGLALWAGSALAQPGGTSTRLRDELMQHFSQDNLVPVFLPRSQEVGDVLDVRGAVYARRADCFPGLVLSKPKLGNTLQEVSISLETEGNFGLGLKRLVSVFASGKASAATRLSIVFTDQYYVSASTMELKNTYSKAKCPFLAAIVEGKALDIASVKEPLLVLQEVFYAKKKLAIDIGKDADVGAEFEKVKGALALGPSGHLGVKHTSGNQILVESTQPVPIAARVAFLPTTITGTTLGTGGSPVVRKVLWQPASTNPALDAKGMTLIYKEVYNATAGEQNPLLTDD</sequence>
<protein>
    <submittedName>
        <fullName evidence="2">Uncharacterized protein</fullName>
    </submittedName>
</protein>